<keyword evidence="5 12" id="KW-0812">Transmembrane</keyword>
<proteinExistence type="inferred from homology"/>
<comment type="similarity">
    <text evidence="2 12">Belongs to the ATPase protein 8 family.</text>
</comment>
<protein>
    <recommendedName>
        <fullName evidence="12">ATP synthase complex subunit 8</fullName>
    </recommendedName>
</protein>
<dbReference type="Pfam" id="PF00895">
    <property type="entry name" value="ATP-synt_8"/>
    <property type="match status" value="1"/>
</dbReference>
<keyword evidence="3 12" id="KW-0813">Transport</keyword>
<evidence type="ECO:0000256" key="13">
    <source>
        <dbReference type="SAM" id="Phobius"/>
    </source>
</evidence>
<evidence type="ECO:0000256" key="3">
    <source>
        <dbReference type="ARBA" id="ARBA00022448"/>
    </source>
</evidence>
<evidence type="ECO:0000256" key="1">
    <source>
        <dbReference type="ARBA" id="ARBA00004304"/>
    </source>
</evidence>
<keyword evidence="8 12" id="KW-0406">Ion transport</keyword>
<dbReference type="GO" id="GO:0031966">
    <property type="term" value="C:mitochondrial membrane"/>
    <property type="evidence" value="ECO:0007669"/>
    <property type="project" value="UniProtKB-SubCell"/>
</dbReference>
<keyword evidence="9 12" id="KW-0496">Mitochondrion</keyword>
<keyword evidence="7 13" id="KW-1133">Transmembrane helix</keyword>
<evidence type="ECO:0000256" key="5">
    <source>
        <dbReference type="ARBA" id="ARBA00022692"/>
    </source>
</evidence>
<keyword evidence="10 13" id="KW-0472">Membrane</keyword>
<evidence type="ECO:0000256" key="2">
    <source>
        <dbReference type="ARBA" id="ARBA00008892"/>
    </source>
</evidence>
<dbReference type="AlphaFoldDB" id="A0AAU8HN01"/>
<geneLocation type="mitochondrion" evidence="14"/>
<dbReference type="GO" id="GO:0045259">
    <property type="term" value="C:proton-transporting ATP synthase complex"/>
    <property type="evidence" value="ECO:0007669"/>
    <property type="project" value="UniProtKB-KW"/>
</dbReference>
<sequence>MPQLNPTPWFFILITAWTMFILFSPVKTPNYTHLNNPTPQTFKNLSKSWLWPWP</sequence>
<evidence type="ECO:0000256" key="6">
    <source>
        <dbReference type="ARBA" id="ARBA00022781"/>
    </source>
</evidence>
<evidence type="ECO:0000256" key="4">
    <source>
        <dbReference type="ARBA" id="ARBA00022547"/>
    </source>
</evidence>
<organism evidence="14">
    <name type="scientific">Rhinella tacana</name>
    <dbReference type="NCBI Taxonomy" id="2826103"/>
    <lineage>
        <taxon>Eukaryota</taxon>
        <taxon>Metazoa</taxon>
        <taxon>Chordata</taxon>
        <taxon>Craniata</taxon>
        <taxon>Vertebrata</taxon>
        <taxon>Euteleostomi</taxon>
        <taxon>Amphibia</taxon>
        <taxon>Batrachia</taxon>
        <taxon>Anura</taxon>
        <taxon>Neobatrachia</taxon>
        <taxon>Hyloidea</taxon>
        <taxon>Bufonidae</taxon>
        <taxon>Rhinella</taxon>
    </lineage>
</organism>
<keyword evidence="11" id="KW-0066">ATP synthesis</keyword>
<gene>
    <name evidence="14" type="primary">ATP8</name>
</gene>
<keyword evidence="4 12" id="KW-0138">CF(0)</keyword>
<reference evidence="14" key="1">
    <citation type="journal article" date="2024" name="Syst. Biodivers.">
        <title>Integrative species delimitation and biogeography of the Rhinella margaritifera species group (Amphibia, Anura, Bufonidae) suggest an intense diversification throughout Amazonia during the last 10 million years.</title>
        <authorList>
            <person name="Fouquet A."/>
            <person name="Ferrao M."/>
            <person name="Rodrigues M.T."/>
            <person name="Werneck F.P."/>
            <person name="Prates I."/>
            <person name="Moraes L.J."/>
            <person name="Hrbek T."/>
            <person name="Chaparro J.C."/>
            <person name="Lima A.P."/>
            <person name="Perez R."/>
            <person name="Pansonato A."/>
            <person name="Carvalho V.T."/>
            <person name="Almeida A.P."/>
            <person name="Gordo M."/>
            <person name="Farias I.P."/>
            <person name="Milto K.D."/>
            <person name="Roberto I.J."/>
            <person name="Rojas R.R."/>
            <person name="Ron S.R."/>
            <person name="Guerra V."/>
            <person name="Recoder R."/>
            <person name="Camacho A."/>
            <person name="Mamani L."/>
            <person name="Rainha R.N."/>
            <person name="Avila R.W."/>
        </authorList>
    </citation>
    <scope>NUCLEOTIDE SEQUENCE</scope>
</reference>
<dbReference type="GO" id="GO:0015078">
    <property type="term" value="F:proton transmembrane transporter activity"/>
    <property type="evidence" value="ECO:0007669"/>
    <property type="project" value="InterPro"/>
</dbReference>
<dbReference type="GO" id="GO:0015986">
    <property type="term" value="P:proton motive force-driven ATP synthesis"/>
    <property type="evidence" value="ECO:0007669"/>
    <property type="project" value="InterPro"/>
</dbReference>
<dbReference type="InterPro" id="IPR001421">
    <property type="entry name" value="ATP8_metazoa"/>
</dbReference>
<evidence type="ECO:0000256" key="9">
    <source>
        <dbReference type="ARBA" id="ARBA00023128"/>
    </source>
</evidence>
<accession>A0AAU8HN01</accession>
<dbReference type="EMBL" id="OR778684">
    <property type="protein sequence ID" value="XCI16020.1"/>
    <property type="molecule type" value="Genomic_DNA"/>
</dbReference>
<evidence type="ECO:0000313" key="14">
    <source>
        <dbReference type="EMBL" id="XCI16020.1"/>
    </source>
</evidence>
<name>A0AAU8HN01_9NEOB</name>
<evidence type="ECO:0000256" key="10">
    <source>
        <dbReference type="ARBA" id="ARBA00023136"/>
    </source>
</evidence>
<comment type="subcellular location">
    <subcellularLocation>
        <location evidence="1 12">Mitochondrion membrane</location>
        <topology evidence="1 12">Single-pass membrane protein</topology>
    </subcellularLocation>
</comment>
<feature type="transmembrane region" description="Helical" evidence="13">
    <location>
        <begin position="6"/>
        <end position="26"/>
    </location>
</feature>
<evidence type="ECO:0000256" key="7">
    <source>
        <dbReference type="ARBA" id="ARBA00022989"/>
    </source>
</evidence>
<evidence type="ECO:0000256" key="11">
    <source>
        <dbReference type="ARBA" id="ARBA00023310"/>
    </source>
</evidence>
<keyword evidence="6 12" id="KW-0375">Hydrogen ion transport</keyword>
<evidence type="ECO:0000256" key="12">
    <source>
        <dbReference type="RuleBase" id="RU003661"/>
    </source>
</evidence>
<evidence type="ECO:0000256" key="8">
    <source>
        <dbReference type="ARBA" id="ARBA00023065"/>
    </source>
</evidence>